<dbReference type="InterPro" id="IPR032075">
    <property type="entry name" value="PI-PLC-C1"/>
</dbReference>
<feature type="compositionally biased region" description="Low complexity" evidence="15">
    <location>
        <begin position="362"/>
        <end position="376"/>
    </location>
</feature>
<evidence type="ECO:0000256" key="3">
    <source>
        <dbReference type="ARBA" id="ARBA00004286"/>
    </source>
</evidence>
<comment type="caution">
    <text evidence="17">The sequence shown here is derived from an EMBL/GenBank/DDBJ whole genome shotgun (WGS) entry which is preliminary data.</text>
</comment>
<proteinExistence type="predicted"/>
<evidence type="ECO:0000256" key="10">
    <source>
        <dbReference type="ARBA" id="ARBA00022853"/>
    </source>
</evidence>
<accession>A0A0B2X1H0</accession>
<dbReference type="STRING" id="1081103.A0A0B2X1H0"/>
<organism evidence="17 18">
    <name type="scientific">Metarhizium album (strain ARSEF 1941)</name>
    <dbReference type="NCBI Taxonomy" id="1081103"/>
    <lineage>
        <taxon>Eukaryota</taxon>
        <taxon>Fungi</taxon>
        <taxon>Dikarya</taxon>
        <taxon>Ascomycota</taxon>
        <taxon>Pezizomycotina</taxon>
        <taxon>Sordariomycetes</taxon>
        <taxon>Hypocreomycetidae</taxon>
        <taxon>Hypocreales</taxon>
        <taxon>Clavicipitaceae</taxon>
        <taxon>Metarhizium</taxon>
    </lineage>
</organism>
<evidence type="ECO:0000256" key="14">
    <source>
        <dbReference type="ARBA" id="ARBA00048081"/>
    </source>
</evidence>
<protein>
    <recommendedName>
        <fullName evidence="5">Histone-lysine N-methyltransferase SET9</fullName>
        <ecNumber evidence="12">2.1.1.372</ecNumber>
    </recommendedName>
    <alternativeName>
        <fullName evidence="4">Histone-lysine N-methyltransferase set9</fullName>
    </alternativeName>
    <alternativeName>
        <fullName evidence="13">SET domain protein 9</fullName>
    </alternativeName>
</protein>
<keyword evidence="10" id="KW-0156">Chromatin regulator</keyword>
<name>A0A0B2X1H0_METAS</name>
<evidence type="ECO:0000256" key="9">
    <source>
        <dbReference type="ARBA" id="ARBA00022691"/>
    </source>
</evidence>
<dbReference type="RefSeq" id="XP_040680765.1">
    <property type="nucleotide sequence ID" value="XM_040821351.1"/>
</dbReference>
<dbReference type="Pfam" id="PF00856">
    <property type="entry name" value="SET"/>
    <property type="match status" value="1"/>
</dbReference>
<keyword evidence="18" id="KW-1185">Reference proteome</keyword>
<dbReference type="GeneID" id="63737007"/>
<dbReference type="EC" id="2.1.1.372" evidence="12"/>
<evidence type="ECO:0000259" key="16">
    <source>
        <dbReference type="PROSITE" id="PS50280"/>
    </source>
</evidence>
<dbReference type="PROSITE" id="PS51567">
    <property type="entry name" value="SAM_MT43_SUVAR420_1"/>
    <property type="match status" value="1"/>
</dbReference>
<dbReference type="SUPFAM" id="SSF82199">
    <property type="entry name" value="SET domain"/>
    <property type="match status" value="1"/>
</dbReference>
<dbReference type="PANTHER" id="PTHR12977">
    <property type="entry name" value="SUPPRESSOR OF VARIEGATION 4-20-RELATED"/>
    <property type="match status" value="1"/>
</dbReference>
<comment type="function">
    <text evidence="1">Histone methyltransferase that trimethylates 'Lys-20' of histone H4 to form H4K20me3.</text>
</comment>
<feature type="compositionally biased region" description="Polar residues" evidence="15">
    <location>
        <begin position="309"/>
        <end position="321"/>
    </location>
</feature>
<dbReference type="Proteomes" id="UP000030816">
    <property type="component" value="Unassembled WGS sequence"/>
</dbReference>
<evidence type="ECO:0000256" key="6">
    <source>
        <dbReference type="ARBA" id="ARBA00022454"/>
    </source>
</evidence>
<dbReference type="GO" id="GO:0008081">
    <property type="term" value="F:phosphoric diester hydrolase activity"/>
    <property type="evidence" value="ECO:0007669"/>
    <property type="project" value="InterPro"/>
</dbReference>
<dbReference type="GO" id="GO:0005634">
    <property type="term" value="C:nucleus"/>
    <property type="evidence" value="ECO:0007669"/>
    <property type="project" value="UniProtKB-SubCell"/>
</dbReference>
<comment type="catalytic activity">
    <reaction evidence="14">
        <text>L-lysyl(20)-[histone H4] + 3 S-adenosyl-L-methionine = N(6),N(6),N(6)-trimethyl-L-lysyl(20)-[histone H4] + 3 S-adenosyl-L-homocysteine + 3 H(+)</text>
        <dbReference type="Rhea" id="RHEA:64456"/>
        <dbReference type="Rhea" id="RHEA-COMP:15554"/>
        <dbReference type="Rhea" id="RHEA-COMP:15998"/>
        <dbReference type="ChEBI" id="CHEBI:15378"/>
        <dbReference type="ChEBI" id="CHEBI:29969"/>
        <dbReference type="ChEBI" id="CHEBI:57856"/>
        <dbReference type="ChEBI" id="CHEBI:59789"/>
        <dbReference type="ChEBI" id="CHEBI:61961"/>
        <dbReference type="EC" id="2.1.1.372"/>
    </reaction>
</comment>
<keyword evidence="6" id="KW-0158">Chromosome</keyword>
<evidence type="ECO:0000256" key="2">
    <source>
        <dbReference type="ARBA" id="ARBA00004123"/>
    </source>
</evidence>
<dbReference type="InterPro" id="IPR039977">
    <property type="entry name" value="Suv4-20/Set9"/>
</dbReference>
<keyword evidence="7" id="KW-0489">Methyltransferase</keyword>
<dbReference type="GO" id="GO:0006629">
    <property type="term" value="P:lipid metabolic process"/>
    <property type="evidence" value="ECO:0007669"/>
    <property type="project" value="InterPro"/>
</dbReference>
<evidence type="ECO:0000256" key="5">
    <source>
        <dbReference type="ARBA" id="ARBA00015413"/>
    </source>
</evidence>
<evidence type="ECO:0000256" key="11">
    <source>
        <dbReference type="ARBA" id="ARBA00023242"/>
    </source>
</evidence>
<evidence type="ECO:0000256" key="7">
    <source>
        <dbReference type="ARBA" id="ARBA00022603"/>
    </source>
</evidence>
<comment type="subcellular location">
    <subcellularLocation>
        <location evidence="3">Chromosome</location>
    </subcellularLocation>
    <subcellularLocation>
        <location evidence="2">Nucleus</location>
    </subcellularLocation>
</comment>
<dbReference type="GO" id="GO:0140943">
    <property type="term" value="F:histone H4K20 trimethyltransferase activity"/>
    <property type="evidence" value="ECO:0007669"/>
    <property type="project" value="UniProtKB-EC"/>
</dbReference>
<keyword evidence="8" id="KW-0808">Transferase</keyword>
<feature type="region of interest" description="Disordered" evidence="15">
    <location>
        <begin position="495"/>
        <end position="519"/>
    </location>
</feature>
<feature type="region of interest" description="Disordered" evidence="15">
    <location>
        <begin position="278"/>
        <end position="348"/>
    </location>
</feature>
<evidence type="ECO:0000256" key="8">
    <source>
        <dbReference type="ARBA" id="ARBA00022679"/>
    </source>
</evidence>
<evidence type="ECO:0000313" key="18">
    <source>
        <dbReference type="Proteomes" id="UP000030816"/>
    </source>
</evidence>
<dbReference type="InterPro" id="IPR041938">
    <property type="entry name" value="Hist-Lys_N-MTase_N"/>
</dbReference>
<dbReference type="SMART" id="SM00317">
    <property type="entry name" value="SET"/>
    <property type="match status" value="1"/>
</dbReference>
<feature type="compositionally biased region" description="Low complexity" evidence="15">
    <location>
        <begin position="423"/>
        <end position="437"/>
    </location>
</feature>
<gene>
    <name evidence="17" type="ORF">MAM_02552</name>
</gene>
<dbReference type="SUPFAM" id="SSF51695">
    <property type="entry name" value="PLC-like phosphodiesterases"/>
    <property type="match status" value="1"/>
</dbReference>
<evidence type="ECO:0000256" key="15">
    <source>
        <dbReference type="SAM" id="MobiDB-lite"/>
    </source>
</evidence>
<dbReference type="Gene3D" id="1.10.10.1700">
    <property type="entry name" value="Histone-lysine N-methyltransferase"/>
    <property type="match status" value="1"/>
</dbReference>
<dbReference type="InterPro" id="IPR025783">
    <property type="entry name" value="Set9_fungi"/>
</dbReference>
<dbReference type="Pfam" id="PF16670">
    <property type="entry name" value="PI-PLC-C1"/>
    <property type="match status" value="1"/>
</dbReference>
<dbReference type="CDD" id="cd10524">
    <property type="entry name" value="SET_Suv4-20-like"/>
    <property type="match status" value="1"/>
</dbReference>
<dbReference type="GO" id="GO:0032259">
    <property type="term" value="P:methylation"/>
    <property type="evidence" value="ECO:0007669"/>
    <property type="project" value="UniProtKB-KW"/>
</dbReference>
<dbReference type="PROSITE" id="PS50280">
    <property type="entry name" value="SET"/>
    <property type="match status" value="1"/>
</dbReference>
<dbReference type="Gene3D" id="3.20.20.190">
    <property type="entry name" value="Phosphatidylinositol (PI) phosphodiesterase"/>
    <property type="match status" value="1"/>
</dbReference>
<reference evidence="17 18" key="1">
    <citation type="journal article" date="2014" name="Proc. Natl. Acad. Sci. U.S.A.">
        <title>Trajectory and genomic determinants of fungal-pathogen speciation and host adaptation.</title>
        <authorList>
            <person name="Hu X."/>
            <person name="Xiao G."/>
            <person name="Zheng P."/>
            <person name="Shang Y."/>
            <person name="Su Y."/>
            <person name="Zhang X."/>
            <person name="Liu X."/>
            <person name="Zhan S."/>
            <person name="St Leger R.J."/>
            <person name="Wang C."/>
        </authorList>
    </citation>
    <scope>NUCLEOTIDE SEQUENCE [LARGE SCALE GENOMIC DNA]</scope>
    <source>
        <strain evidence="17 18">ARSEF 1941</strain>
    </source>
</reference>
<evidence type="ECO:0000256" key="1">
    <source>
        <dbReference type="ARBA" id="ARBA00001984"/>
    </source>
</evidence>
<keyword evidence="11" id="KW-0539">Nucleus</keyword>
<evidence type="ECO:0000256" key="4">
    <source>
        <dbReference type="ARBA" id="ARBA00014232"/>
    </source>
</evidence>
<dbReference type="AlphaFoldDB" id="A0A0B2X1H0"/>
<dbReference type="InterPro" id="IPR001214">
    <property type="entry name" value="SET_dom"/>
</dbReference>
<feature type="domain" description="SET" evidence="16">
    <location>
        <begin position="115"/>
        <end position="229"/>
    </location>
</feature>
<feature type="region of interest" description="Disordered" evidence="15">
    <location>
        <begin position="609"/>
        <end position="651"/>
    </location>
</feature>
<dbReference type="Gene3D" id="2.170.270.10">
    <property type="entry name" value="SET domain"/>
    <property type="match status" value="1"/>
</dbReference>
<evidence type="ECO:0000256" key="12">
    <source>
        <dbReference type="ARBA" id="ARBA00024057"/>
    </source>
</evidence>
<dbReference type="EMBL" id="AZHE01000004">
    <property type="protein sequence ID" value="KHN99699.1"/>
    <property type="molecule type" value="Genomic_DNA"/>
</dbReference>
<dbReference type="GO" id="GO:0005694">
    <property type="term" value="C:chromosome"/>
    <property type="evidence" value="ECO:0007669"/>
    <property type="project" value="UniProtKB-SubCell"/>
</dbReference>
<keyword evidence="9" id="KW-0949">S-adenosyl-L-methionine</keyword>
<feature type="compositionally biased region" description="Polar residues" evidence="15">
    <location>
        <begin position="438"/>
        <end position="451"/>
    </location>
</feature>
<feature type="compositionally biased region" description="Basic residues" evidence="15">
    <location>
        <begin position="630"/>
        <end position="646"/>
    </location>
</feature>
<evidence type="ECO:0000313" key="17">
    <source>
        <dbReference type="EMBL" id="KHN99699.1"/>
    </source>
</evidence>
<feature type="region of interest" description="Disordered" evidence="15">
    <location>
        <begin position="362"/>
        <end position="451"/>
    </location>
</feature>
<dbReference type="HOGENOM" id="CLU_292895_0_0_1"/>
<dbReference type="InterPro" id="IPR046341">
    <property type="entry name" value="SET_dom_sf"/>
</dbReference>
<dbReference type="PANTHER" id="PTHR12977:SF4">
    <property type="entry name" value="HISTONE-LYSINE N-METHYLTRANSFERASE KMT5B"/>
    <property type="match status" value="1"/>
</dbReference>
<dbReference type="OrthoDB" id="6627536at2759"/>
<dbReference type="CDD" id="cd08589">
    <property type="entry name" value="PI-PLCc_SaPLC1_like"/>
    <property type="match status" value="1"/>
</dbReference>
<dbReference type="InterPro" id="IPR017946">
    <property type="entry name" value="PLC-like_Pdiesterase_TIM-brl"/>
</dbReference>
<sequence>MPAPKAAPARHRLTLAQLSAYDDILTDALVDHVYYWTTVPKNRPSYHPSRGVSEAVIAKIIQEEVVLWKDLAAAEEKLLATHGLRRFMNSLKTDREKDDFKRHLRRYLQIYLPDCPWEVSSTNRYTIVSHEASITARRYIKRNESIKYLSGIQVVITPDEENEIAARKKDFSMVVSSRSKSTSLFMGPARFANHDCDANAKLMTTSNAGIEIVAVRPIESGEEITVTYGESYFGEDNCECLCGTCEKRLRNGWEPEEGAAIVQTRVEDDRRETYALRRRRREDSVGGSRTPSVTPGIRPRVPRTKAKSSRLSNAHDSSTAVSPAPQEPGDGKRKADAMATPPVTPAKKLKRTIEKVAYLAASRGSSVSESALSSNEEAIETDVTSPEKDTPEPVPETPMGALATRSKGSSHKAGGDTVTAMAPFSPESIQSQQSPQSTKGSDTNESSAALKSEVSTMSISAILNAPSSSEKEISAPISVSIEAVELCQMATKVEQDMQPRPSLRRRSFSNQASPPARVRTPGDYVLTPLLLSEPEMAWIQCTICNEYFVQQNAYYTRSACPRCERHSKLYGYMWPKTEKAGPLDREERILDHRIVHRFLNTNDERKARGRKCLPEREESEEPSEPERGRRLLRAPMKKKKKKKKKKKPEDEVQDSVIVKIMEDRLGRILVPASASAALGAALGREYTRNGLAWGDAIRLNQIQVVGTHNSYHVEAPDEEKTYMAEWTSEAQDLFYGHAALEVQLGEQHVRNLELDIVADIDGGNYARPLIRMVNEVPYNTGPEFLTRSTKVIHIPDLDIHSVCTTLTACLGTIKAFVDARPRTVPIPVIIEFKAAEPLAESLQGAQVIPWENGTRLDELDAEIRSVFGSKQLITPDDIRRPGLTLEESVLKHGWPDLDSARGRVLFLMDNGPDHPVSNKYTEGRPSLQGRVLFTNSVPGRADCAFQKLNDAVTEETIQKIQEQVRANYLVRTLADEPLSTVRNCSTVQRDGAFRSGAQIVSSDFPAAGMSERYDGCKYVVEIGGGKVARCNPVNQWAGCVDEELE</sequence>
<evidence type="ECO:0000256" key="13">
    <source>
        <dbReference type="ARBA" id="ARBA00030653"/>
    </source>
</evidence>